<dbReference type="AlphaFoldDB" id="A0AAN8QTB2"/>
<gene>
    <name evidence="2" type="ORF">J4Q44_G00290950</name>
</gene>
<comment type="caution">
    <text evidence="2">The sequence shown here is derived from an EMBL/GenBank/DDBJ whole genome shotgun (WGS) entry which is preliminary data.</text>
</comment>
<protein>
    <submittedName>
        <fullName evidence="2">Uncharacterized protein</fullName>
    </submittedName>
</protein>
<evidence type="ECO:0000313" key="3">
    <source>
        <dbReference type="Proteomes" id="UP001356427"/>
    </source>
</evidence>
<proteinExistence type="predicted"/>
<dbReference type="EMBL" id="JAGTTL010000027">
    <property type="protein sequence ID" value="KAK6300997.1"/>
    <property type="molecule type" value="Genomic_DNA"/>
</dbReference>
<reference evidence="2 3" key="1">
    <citation type="submission" date="2021-04" db="EMBL/GenBank/DDBJ databases">
        <authorList>
            <person name="De Guttry C."/>
            <person name="Zahm M."/>
            <person name="Klopp C."/>
            <person name="Cabau C."/>
            <person name="Louis A."/>
            <person name="Berthelot C."/>
            <person name="Parey E."/>
            <person name="Roest Crollius H."/>
            <person name="Montfort J."/>
            <person name="Robinson-Rechavi M."/>
            <person name="Bucao C."/>
            <person name="Bouchez O."/>
            <person name="Gislard M."/>
            <person name="Lluch J."/>
            <person name="Milhes M."/>
            <person name="Lampietro C."/>
            <person name="Lopez Roques C."/>
            <person name="Donnadieu C."/>
            <person name="Braasch I."/>
            <person name="Desvignes T."/>
            <person name="Postlethwait J."/>
            <person name="Bobe J."/>
            <person name="Wedekind C."/>
            <person name="Guiguen Y."/>
        </authorList>
    </citation>
    <scope>NUCLEOTIDE SEQUENCE [LARGE SCALE GENOMIC DNA]</scope>
    <source>
        <strain evidence="2">Cs_M1</strain>
        <tissue evidence="2">Blood</tissue>
    </source>
</reference>
<name>A0AAN8QTB2_9TELE</name>
<organism evidence="2 3">
    <name type="scientific">Coregonus suidteri</name>
    <dbReference type="NCBI Taxonomy" id="861788"/>
    <lineage>
        <taxon>Eukaryota</taxon>
        <taxon>Metazoa</taxon>
        <taxon>Chordata</taxon>
        <taxon>Craniata</taxon>
        <taxon>Vertebrata</taxon>
        <taxon>Euteleostomi</taxon>
        <taxon>Actinopterygii</taxon>
        <taxon>Neopterygii</taxon>
        <taxon>Teleostei</taxon>
        <taxon>Protacanthopterygii</taxon>
        <taxon>Salmoniformes</taxon>
        <taxon>Salmonidae</taxon>
        <taxon>Coregoninae</taxon>
        <taxon>Coregonus</taxon>
    </lineage>
</organism>
<evidence type="ECO:0000313" key="2">
    <source>
        <dbReference type="EMBL" id="KAK6300997.1"/>
    </source>
</evidence>
<accession>A0AAN8QTB2</accession>
<sequence length="67" mass="7386">MIPCQPTAVACRSTKAGTKRRLTTGRPKSQNSGSEHPYCSHAKSKRPSEIRHHKLSDSVYANSSHPK</sequence>
<evidence type="ECO:0000256" key="1">
    <source>
        <dbReference type="SAM" id="MobiDB-lite"/>
    </source>
</evidence>
<keyword evidence="3" id="KW-1185">Reference proteome</keyword>
<feature type="region of interest" description="Disordered" evidence="1">
    <location>
        <begin position="1"/>
        <end position="67"/>
    </location>
</feature>
<dbReference type="Proteomes" id="UP001356427">
    <property type="component" value="Unassembled WGS sequence"/>
</dbReference>